<proteinExistence type="predicted"/>
<keyword evidence="1" id="KW-1133">Transmembrane helix</keyword>
<reference evidence="2 3" key="1">
    <citation type="submission" date="2015-01" db="EMBL/GenBank/DDBJ databases">
        <title>Evolution of Trichinella species and genotypes.</title>
        <authorList>
            <person name="Korhonen P.K."/>
            <person name="Edoardo P."/>
            <person name="Giuseppe L.R."/>
            <person name="Gasser R.B."/>
        </authorList>
    </citation>
    <scope>NUCLEOTIDE SEQUENCE [LARGE SCALE GENOMIC DNA]</scope>
    <source>
        <strain evidence="2">ISS470</strain>
    </source>
</reference>
<keyword evidence="3" id="KW-1185">Reference proteome</keyword>
<keyword evidence="1" id="KW-0812">Transmembrane</keyword>
<sequence>MGNSVFTVLSMITHAPDEVKLHESSDKSFPSLVTFMAVVFSAAFLNIYVDYHLKFFTLIEKL</sequence>
<feature type="transmembrane region" description="Helical" evidence="1">
    <location>
        <begin position="29"/>
        <end position="49"/>
    </location>
</feature>
<dbReference type="Proteomes" id="UP000054995">
    <property type="component" value="Unassembled WGS sequence"/>
</dbReference>
<evidence type="ECO:0000313" key="3">
    <source>
        <dbReference type="Proteomes" id="UP000054995"/>
    </source>
</evidence>
<dbReference type="AlphaFoldDB" id="A0A0V1FEB6"/>
<accession>A0A0V1FEB6</accession>
<comment type="caution">
    <text evidence="2">The sequence shown here is derived from an EMBL/GenBank/DDBJ whole genome shotgun (WGS) entry which is preliminary data.</text>
</comment>
<protein>
    <submittedName>
        <fullName evidence="2">Uncharacterized protein</fullName>
    </submittedName>
</protein>
<keyword evidence="1" id="KW-0472">Membrane</keyword>
<gene>
    <name evidence="2" type="ORF">T4D_13253</name>
</gene>
<evidence type="ECO:0000313" key="2">
    <source>
        <dbReference type="EMBL" id="KRY84381.1"/>
    </source>
</evidence>
<organism evidence="2 3">
    <name type="scientific">Trichinella pseudospiralis</name>
    <name type="common">Parasitic roundworm</name>
    <dbReference type="NCBI Taxonomy" id="6337"/>
    <lineage>
        <taxon>Eukaryota</taxon>
        <taxon>Metazoa</taxon>
        <taxon>Ecdysozoa</taxon>
        <taxon>Nematoda</taxon>
        <taxon>Enoplea</taxon>
        <taxon>Dorylaimia</taxon>
        <taxon>Trichinellida</taxon>
        <taxon>Trichinellidae</taxon>
        <taxon>Trichinella</taxon>
    </lineage>
</organism>
<name>A0A0V1FEB6_TRIPS</name>
<dbReference type="EMBL" id="JYDT01000115">
    <property type="protein sequence ID" value="KRY84381.1"/>
    <property type="molecule type" value="Genomic_DNA"/>
</dbReference>
<evidence type="ECO:0000256" key="1">
    <source>
        <dbReference type="SAM" id="Phobius"/>
    </source>
</evidence>